<proteinExistence type="predicted"/>
<reference evidence="1 2" key="1">
    <citation type="journal article" date="2016" name="Nat. Commun.">
        <title>Thousands of microbial genomes shed light on interconnected biogeochemical processes in an aquifer system.</title>
        <authorList>
            <person name="Anantharaman K."/>
            <person name="Brown C.T."/>
            <person name="Hug L.A."/>
            <person name="Sharon I."/>
            <person name="Castelle C.J."/>
            <person name="Probst A.J."/>
            <person name="Thomas B.C."/>
            <person name="Singh A."/>
            <person name="Wilkins M.J."/>
            <person name="Karaoz U."/>
            <person name="Brodie E.L."/>
            <person name="Williams K.H."/>
            <person name="Hubbard S.S."/>
            <person name="Banfield J.F."/>
        </authorList>
    </citation>
    <scope>NUCLEOTIDE SEQUENCE [LARGE SCALE GENOMIC DNA]</scope>
</reference>
<gene>
    <name evidence="1" type="ORF">A2731_00805</name>
</gene>
<name>A0A1G1Y057_9BACT</name>
<organism evidence="1 2">
    <name type="scientific">Candidatus Buchananbacteria bacterium RIFCSPHIGHO2_01_FULL_39_8</name>
    <dbReference type="NCBI Taxonomy" id="1797533"/>
    <lineage>
        <taxon>Bacteria</taxon>
        <taxon>Candidatus Buchananiibacteriota</taxon>
    </lineage>
</organism>
<dbReference type="CDD" id="cd15482">
    <property type="entry name" value="Sialidase_non-viral"/>
    <property type="match status" value="1"/>
</dbReference>
<dbReference type="EMBL" id="MHIC01000012">
    <property type="protein sequence ID" value="OGY45678.1"/>
    <property type="molecule type" value="Genomic_DNA"/>
</dbReference>
<sequence>MNDNFMKKSFFLILAAILVFSLYGCLKKSTPLTQDQVEQNQAQNINEEQKTSIPTWINGSSVISGQFADADVINLGDGKYRMYYSEEPETPGFSGRVYSAVSNDGINWTKENGIRMVWATFPSVIRTNDNKFRIYFQNQGVIKSAISSDGLSWQEERGTRIDATNPAGLALTKVASPTVIKLDDKYLMVYRGDLNQRYSADVPNNETELLLWATSVDGLTFEKQGIAFDSRNSEFKGLLDGPDLVQWDDGSIRLYFWSYRGVYHLNYQDGNFSKTASFDFSIDPSVPFPMNPPGDPTLIKISDEWFMYYGQHTKGIYYANLK</sequence>
<evidence type="ECO:0000313" key="1">
    <source>
        <dbReference type="EMBL" id="OGY45678.1"/>
    </source>
</evidence>
<dbReference type="STRING" id="1797533.A2731_00805"/>
<dbReference type="Gene3D" id="2.115.10.20">
    <property type="entry name" value="Glycosyl hydrolase domain, family 43"/>
    <property type="match status" value="2"/>
</dbReference>
<evidence type="ECO:0008006" key="3">
    <source>
        <dbReference type="Google" id="ProtNLM"/>
    </source>
</evidence>
<dbReference type="PROSITE" id="PS51257">
    <property type="entry name" value="PROKAR_LIPOPROTEIN"/>
    <property type="match status" value="1"/>
</dbReference>
<dbReference type="InterPro" id="IPR023296">
    <property type="entry name" value="Glyco_hydro_beta-prop_sf"/>
</dbReference>
<protein>
    <recommendedName>
        <fullName evidence="3">Glycosyl hydrolase family 32 N-terminal domain-containing protein</fullName>
    </recommendedName>
</protein>
<accession>A0A1G1Y057</accession>
<comment type="caution">
    <text evidence="1">The sequence shown here is derived from an EMBL/GenBank/DDBJ whole genome shotgun (WGS) entry which is preliminary data.</text>
</comment>
<dbReference type="Proteomes" id="UP000176241">
    <property type="component" value="Unassembled WGS sequence"/>
</dbReference>
<dbReference type="AlphaFoldDB" id="A0A1G1Y057"/>
<dbReference type="SUPFAM" id="SSF75005">
    <property type="entry name" value="Arabinanase/levansucrase/invertase"/>
    <property type="match status" value="1"/>
</dbReference>
<evidence type="ECO:0000313" key="2">
    <source>
        <dbReference type="Proteomes" id="UP000176241"/>
    </source>
</evidence>